<dbReference type="EMBL" id="JAPFFF010000004">
    <property type="protein sequence ID" value="KAK8891156.1"/>
    <property type="molecule type" value="Genomic_DNA"/>
</dbReference>
<protein>
    <submittedName>
        <fullName evidence="1">Uncharacterized protein</fullName>
    </submittedName>
</protein>
<evidence type="ECO:0000313" key="1">
    <source>
        <dbReference type="EMBL" id="KAK8891156.1"/>
    </source>
</evidence>
<name>A0ABR2KK65_9EUKA</name>
<gene>
    <name evidence="1" type="ORF">M9Y10_028362</name>
</gene>
<accession>A0ABR2KK65</accession>
<reference evidence="1 2" key="1">
    <citation type="submission" date="2024-04" db="EMBL/GenBank/DDBJ databases">
        <title>Tritrichomonas musculus Genome.</title>
        <authorList>
            <person name="Alves-Ferreira E."/>
            <person name="Grigg M."/>
            <person name="Lorenzi H."/>
            <person name="Galac M."/>
        </authorList>
    </citation>
    <scope>NUCLEOTIDE SEQUENCE [LARGE SCALE GENOMIC DNA]</scope>
    <source>
        <strain evidence="1 2">EAF2021</strain>
    </source>
</reference>
<dbReference type="Proteomes" id="UP001470230">
    <property type="component" value="Unassembled WGS sequence"/>
</dbReference>
<organism evidence="1 2">
    <name type="scientific">Tritrichomonas musculus</name>
    <dbReference type="NCBI Taxonomy" id="1915356"/>
    <lineage>
        <taxon>Eukaryota</taxon>
        <taxon>Metamonada</taxon>
        <taxon>Parabasalia</taxon>
        <taxon>Tritrichomonadida</taxon>
        <taxon>Tritrichomonadidae</taxon>
        <taxon>Tritrichomonas</taxon>
    </lineage>
</organism>
<keyword evidence="2" id="KW-1185">Reference proteome</keyword>
<proteinExistence type="predicted"/>
<evidence type="ECO:0000313" key="2">
    <source>
        <dbReference type="Proteomes" id="UP001470230"/>
    </source>
</evidence>
<sequence>MEIDFKCYKVNFNSDKKTVVQNSDTDFQEYSKIPERKYKVIEMYHKNDRPIFLVKNLETGNTKEFDYIDVLHFFYFEYLDFMRLESKSKKKSS</sequence>
<comment type="caution">
    <text evidence="1">The sequence shown here is derived from an EMBL/GenBank/DDBJ whole genome shotgun (WGS) entry which is preliminary data.</text>
</comment>